<evidence type="ECO:0000313" key="2">
    <source>
        <dbReference type="Proteomes" id="UP000001514"/>
    </source>
</evidence>
<protein>
    <submittedName>
        <fullName evidence="1">Uncharacterized protein</fullName>
    </submittedName>
</protein>
<dbReference type="FunCoup" id="D8S0S9">
    <property type="interactions" value="675"/>
</dbReference>
<organism evidence="2">
    <name type="scientific">Selaginella moellendorffii</name>
    <name type="common">Spikemoss</name>
    <dbReference type="NCBI Taxonomy" id="88036"/>
    <lineage>
        <taxon>Eukaryota</taxon>
        <taxon>Viridiplantae</taxon>
        <taxon>Streptophyta</taxon>
        <taxon>Embryophyta</taxon>
        <taxon>Tracheophyta</taxon>
        <taxon>Lycopodiopsida</taxon>
        <taxon>Selaginellales</taxon>
        <taxon>Selaginellaceae</taxon>
        <taxon>Selaginella</taxon>
    </lineage>
</organism>
<accession>D8S0S9</accession>
<dbReference type="HOGENOM" id="CLU_042725_2_1_1"/>
<gene>
    <name evidence="1" type="ORF">SELMODRAFT_443367</name>
</gene>
<evidence type="ECO:0000313" key="1">
    <source>
        <dbReference type="EMBL" id="EFJ21985.1"/>
    </source>
</evidence>
<dbReference type="AlphaFoldDB" id="D8S0S9"/>
<dbReference type="eggNOG" id="ENOG502QWRG">
    <property type="taxonomic scope" value="Eukaryota"/>
</dbReference>
<dbReference type="InParanoid" id="D8S0S9"/>
<dbReference type="PANTHER" id="PTHR31479:SF2">
    <property type="entry name" value="ALPHA_BETA-HYDROLASES SUPERFAMILY PROTEIN"/>
    <property type="match status" value="1"/>
</dbReference>
<dbReference type="KEGG" id="smo:SELMODRAFT_443367"/>
<dbReference type="Proteomes" id="UP000001514">
    <property type="component" value="Unassembled WGS sequence"/>
</dbReference>
<name>D8S0S9_SELML</name>
<sequence length="338" mass="37965">MPEDDAYRFEVTGPKGKHFNWDVPDDKRAILACLVSSVYSLQHDRSKNYTGTPQALAPPWWTSFNYELLDVILGNDKLRINGAVFVWNYKNHWKPARAPMVVLALRGTDSLTSDYIVDFKIANQELYKTGRFTAAYNALRNAVAWHGKDNASHGQFVEAHLFNPPFSSSTAPYKSLFGAETYSNLQEVYTVAKAGLVNLLVDAAKRRESEAEFAALGSWYPDMYVHPSDPVCSGFLEHFKNYQYMLQGKYARLAMPHESIRGVLCSSKAKPHHLIPSARLHVRADEGKAASARDAHSLTQWWSDGAVVQVQFVNLTGQEHLDHPLQIPFGGISYEAMV</sequence>
<dbReference type="OrthoDB" id="58570at2759"/>
<dbReference type="PANTHER" id="PTHR31479">
    <property type="entry name" value="ALPHA/BETA-HYDROLASES SUPERFAMILY PROTEIN"/>
    <property type="match status" value="1"/>
</dbReference>
<dbReference type="OMA" id="FGFHLEN"/>
<keyword evidence="2" id="KW-1185">Reference proteome</keyword>
<proteinExistence type="predicted"/>
<reference evidence="1 2" key="1">
    <citation type="journal article" date="2011" name="Science">
        <title>The Selaginella genome identifies genetic changes associated with the evolution of vascular plants.</title>
        <authorList>
            <person name="Banks J.A."/>
            <person name="Nishiyama T."/>
            <person name="Hasebe M."/>
            <person name="Bowman J.L."/>
            <person name="Gribskov M."/>
            <person name="dePamphilis C."/>
            <person name="Albert V.A."/>
            <person name="Aono N."/>
            <person name="Aoyama T."/>
            <person name="Ambrose B.A."/>
            <person name="Ashton N.W."/>
            <person name="Axtell M.J."/>
            <person name="Barker E."/>
            <person name="Barker M.S."/>
            <person name="Bennetzen J.L."/>
            <person name="Bonawitz N.D."/>
            <person name="Chapple C."/>
            <person name="Cheng C."/>
            <person name="Correa L.G."/>
            <person name="Dacre M."/>
            <person name="DeBarry J."/>
            <person name="Dreyer I."/>
            <person name="Elias M."/>
            <person name="Engstrom E.M."/>
            <person name="Estelle M."/>
            <person name="Feng L."/>
            <person name="Finet C."/>
            <person name="Floyd S.K."/>
            <person name="Frommer W.B."/>
            <person name="Fujita T."/>
            <person name="Gramzow L."/>
            <person name="Gutensohn M."/>
            <person name="Harholt J."/>
            <person name="Hattori M."/>
            <person name="Heyl A."/>
            <person name="Hirai T."/>
            <person name="Hiwatashi Y."/>
            <person name="Ishikawa M."/>
            <person name="Iwata M."/>
            <person name="Karol K.G."/>
            <person name="Koehler B."/>
            <person name="Kolukisaoglu U."/>
            <person name="Kubo M."/>
            <person name="Kurata T."/>
            <person name="Lalonde S."/>
            <person name="Li K."/>
            <person name="Li Y."/>
            <person name="Litt A."/>
            <person name="Lyons E."/>
            <person name="Manning G."/>
            <person name="Maruyama T."/>
            <person name="Michael T.P."/>
            <person name="Mikami K."/>
            <person name="Miyazaki S."/>
            <person name="Morinaga S."/>
            <person name="Murata T."/>
            <person name="Mueller-Roeber B."/>
            <person name="Nelson D.R."/>
            <person name="Obara M."/>
            <person name="Oguri Y."/>
            <person name="Olmstead R.G."/>
            <person name="Onodera N."/>
            <person name="Petersen B.L."/>
            <person name="Pils B."/>
            <person name="Prigge M."/>
            <person name="Rensing S.A."/>
            <person name="Riano-Pachon D.M."/>
            <person name="Roberts A.W."/>
            <person name="Sato Y."/>
            <person name="Scheller H.V."/>
            <person name="Schulz B."/>
            <person name="Schulz C."/>
            <person name="Shakirov E.V."/>
            <person name="Shibagaki N."/>
            <person name="Shinohara N."/>
            <person name="Shippen D.E."/>
            <person name="Soerensen I."/>
            <person name="Sotooka R."/>
            <person name="Sugimoto N."/>
            <person name="Sugita M."/>
            <person name="Sumikawa N."/>
            <person name="Tanurdzic M."/>
            <person name="Theissen G."/>
            <person name="Ulvskov P."/>
            <person name="Wakazuki S."/>
            <person name="Weng J.K."/>
            <person name="Willats W.W."/>
            <person name="Wipf D."/>
            <person name="Wolf P.G."/>
            <person name="Yang L."/>
            <person name="Zimmer A.D."/>
            <person name="Zhu Q."/>
            <person name="Mitros T."/>
            <person name="Hellsten U."/>
            <person name="Loque D."/>
            <person name="Otillar R."/>
            <person name="Salamov A."/>
            <person name="Schmutz J."/>
            <person name="Shapiro H."/>
            <person name="Lindquist E."/>
            <person name="Lucas S."/>
            <person name="Rokhsar D."/>
            <person name="Grigoriev I.V."/>
        </authorList>
    </citation>
    <scope>NUCLEOTIDE SEQUENCE [LARGE SCALE GENOMIC DNA]</scope>
</reference>
<dbReference type="EMBL" id="GL377597">
    <property type="protein sequence ID" value="EFJ21985.1"/>
    <property type="molecule type" value="Genomic_DNA"/>
</dbReference>
<dbReference type="Gramene" id="EFJ21985">
    <property type="protein sequence ID" value="EFJ21985"/>
    <property type="gene ID" value="SELMODRAFT_443367"/>
</dbReference>